<comment type="function">
    <text evidence="10">Exhibits a very high intrinsic GTPase hydrolysis rate. Involved in the addition of a carboxymethylaminomethyl (cmnm) group at the wobble position (U34) of certain tRNAs, forming tRNA-cmnm(5)s(2)U34.</text>
</comment>
<evidence type="ECO:0000256" key="4">
    <source>
        <dbReference type="ARBA" id="ARBA00022723"/>
    </source>
</evidence>
<feature type="binding site" evidence="10">
    <location>
        <position position="123"/>
    </location>
    <ligand>
        <name>(6S)-5-formyl-5,6,7,8-tetrahydrofolate</name>
        <dbReference type="ChEBI" id="CHEBI:57457"/>
    </ligand>
</feature>
<dbReference type="PRINTS" id="PR00326">
    <property type="entry name" value="GTP1OBG"/>
</dbReference>
<dbReference type="Pfam" id="PF01926">
    <property type="entry name" value="MMR_HSR1"/>
    <property type="match status" value="1"/>
</dbReference>
<feature type="binding site" evidence="10">
    <location>
        <begin position="228"/>
        <end position="233"/>
    </location>
    <ligand>
        <name>GTP</name>
        <dbReference type="ChEBI" id="CHEBI:37565"/>
    </ligand>
</feature>
<evidence type="ECO:0000313" key="13">
    <source>
        <dbReference type="EMBL" id="HIU34615.1"/>
    </source>
</evidence>
<name>A0A9D1LCM5_9FIRM</name>
<feature type="binding site" evidence="10">
    <location>
        <position position="228"/>
    </location>
    <ligand>
        <name>K(+)</name>
        <dbReference type="ChEBI" id="CHEBI:29103"/>
    </ligand>
</feature>
<dbReference type="EMBL" id="DVMU01000190">
    <property type="protein sequence ID" value="HIU34615.1"/>
    <property type="molecule type" value="Genomic_DNA"/>
</dbReference>
<evidence type="ECO:0000313" key="14">
    <source>
        <dbReference type="Proteomes" id="UP000824072"/>
    </source>
</evidence>
<dbReference type="InterPro" id="IPR004520">
    <property type="entry name" value="GTPase_MnmE"/>
</dbReference>
<dbReference type="GO" id="GO:0003924">
    <property type="term" value="F:GTPase activity"/>
    <property type="evidence" value="ECO:0007669"/>
    <property type="project" value="UniProtKB-UniRule"/>
</dbReference>
<dbReference type="GO" id="GO:0030488">
    <property type="term" value="P:tRNA methylation"/>
    <property type="evidence" value="ECO:0007669"/>
    <property type="project" value="TreeGrafter"/>
</dbReference>
<keyword evidence="2 10" id="KW-0963">Cytoplasm</keyword>
<dbReference type="CDD" id="cd14858">
    <property type="entry name" value="TrmE_N"/>
    <property type="match status" value="1"/>
</dbReference>
<dbReference type="PANTHER" id="PTHR42714:SF2">
    <property type="entry name" value="TRNA MODIFICATION GTPASE GTPBP3, MITOCHONDRIAL"/>
    <property type="match status" value="1"/>
</dbReference>
<evidence type="ECO:0000256" key="11">
    <source>
        <dbReference type="RuleBase" id="RU003313"/>
    </source>
</evidence>
<evidence type="ECO:0000256" key="8">
    <source>
        <dbReference type="ARBA" id="ARBA00022958"/>
    </source>
</evidence>
<dbReference type="InterPro" id="IPR031168">
    <property type="entry name" value="G_TrmE"/>
</dbReference>
<feature type="binding site" evidence="10">
    <location>
        <position position="84"/>
    </location>
    <ligand>
        <name>(6S)-5-formyl-5,6,7,8-tetrahydrofolate</name>
        <dbReference type="ChEBI" id="CHEBI:57457"/>
    </ligand>
</feature>
<organism evidence="13 14">
    <name type="scientific">Candidatus Pullichristensenella excrementigallinarum</name>
    <dbReference type="NCBI Taxonomy" id="2840907"/>
    <lineage>
        <taxon>Bacteria</taxon>
        <taxon>Bacillati</taxon>
        <taxon>Bacillota</taxon>
        <taxon>Clostridia</taxon>
        <taxon>Candidatus Pullichristensenella</taxon>
    </lineage>
</organism>
<comment type="subunit">
    <text evidence="10">Homodimer. Heterotetramer of two MnmE and two MnmG subunits.</text>
</comment>
<dbReference type="InterPro" id="IPR025867">
    <property type="entry name" value="MnmE_helical"/>
</dbReference>
<dbReference type="NCBIfam" id="NF003661">
    <property type="entry name" value="PRK05291.1-3"/>
    <property type="match status" value="1"/>
</dbReference>
<feature type="binding site" evidence="10">
    <location>
        <position position="447"/>
    </location>
    <ligand>
        <name>(6S)-5-formyl-5,6,7,8-tetrahydrofolate</name>
        <dbReference type="ChEBI" id="CHEBI:57457"/>
    </ligand>
</feature>
<evidence type="ECO:0000256" key="9">
    <source>
        <dbReference type="ARBA" id="ARBA00023134"/>
    </source>
</evidence>
<feature type="binding site" evidence="10">
    <location>
        <position position="253"/>
    </location>
    <ligand>
        <name>Mg(2+)</name>
        <dbReference type="ChEBI" id="CHEBI:18420"/>
    </ligand>
</feature>
<dbReference type="InterPro" id="IPR027266">
    <property type="entry name" value="TrmE/GcvT-like"/>
</dbReference>
<comment type="subcellular location">
    <subcellularLocation>
        <location evidence="10">Cytoplasm</location>
    </subcellularLocation>
</comment>
<evidence type="ECO:0000256" key="10">
    <source>
        <dbReference type="HAMAP-Rule" id="MF_00379"/>
    </source>
</evidence>
<comment type="cofactor">
    <cofactor evidence="10">
        <name>K(+)</name>
        <dbReference type="ChEBI" id="CHEBI:29103"/>
    </cofactor>
    <text evidence="10">Binds 1 potassium ion per subunit.</text>
</comment>
<evidence type="ECO:0000256" key="7">
    <source>
        <dbReference type="ARBA" id="ARBA00022842"/>
    </source>
</evidence>
<feature type="binding site" evidence="10">
    <location>
        <position position="23"/>
    </location>
    <ligand>
        <name>(6S)-5-formyl-5,6,7,8-tetrahydrofolate</name>
        <dbReference type="ChEBI" id="CHEBI:57457"/>
    </ligand>
</feature>
<feature type="binding site" evidence="10">
    <location>
        <begin position="352"/>
        <end position="354"/>
    </location>
    <ligand>
        <name>GTP</name>
        <dbReference type="ChEBI" id="CHEBI:37565"/>
    </ligand>
</feature>
<dbReference type="HAMAP" id="MF_00379">
    <property type="entry name" value="GTPase_MnmE"/>
    <property type="match status" value="1"/>
</dbReference>
<evidence type="ECO:0000256" key="6">
    <source>
        <dbReference type="ARBA" id="ARBA00022801"/>
    </source>
</evidence>
<dbReference type="InterPro" id="IPR027368">
    <property type="entry name" value="MnmE_dom2"/>
</dbReference>
<dbReference type="InterPro" id="IPR006073">
    <property type="entry name" value="GTP-bd"/>
</dbReference>
<keyword evidence="5 10" id="KW-0547">Nucleotide-binding</keyword>
<evidence type="ECO:0000256" key="3">
    <source>
        <dbReference type="ARBA" id="ARBA00022694"/>
    </source>
</evidence>
<feature type="binding site" evidence="10">
    <location>
        <position position="247"/>
    </location>
    <ligand>
        <name>K(+)</name>
        <dbReference type="ChEBI" id="CHEBI:29103"/>
    </ligand>
</feature>
<sequence>MSGEDTIAAISTATGEGGIAIVRMSGDRAEEILGKIFSPASGRKVLENRKLVLGTCMADGEEIDEVMAVLMRAPKSYTREDVAEIHCHGGRACALRVLNQALREGARPAEPGEFTRRAFLNGRIDLSRAEAVMQLIGAKNELAQKMAMRQLRGGSAEFVEGIRKRLVDLLSLIEASMDFPEEVEEEAAAEEIRGEIEKILPDLEKKSEARRARLLREGAWVVLAGTPNAGKSSLMNALLSQDRAIVTEIPGTTRDVLTEQISFGGVPAQISDTAGLRDTQDPVEKIGVSRARDAVEKADVVVMVVDGSRPLSREDREILSRPDPRRIVCLNKSDLPQIVSAEDLGSETIVLSARTGEGISLLAGEIAKMLSTEAGEEDLLLTQRQISLCRQAIQNLQGALRAIAEGFSLDAVAVDLHQALEDLCEITGENASESVIDAVFKNFCVGK</sequence>
<feature type="domain" description="TrmE-type G" evidence="12">
    <location>
        <begin position="218"/>
        <end position="371"/>
    </location>
</feature>
<proteinExistence type="inferred from homology"/>
<keyword evidence="7 10" id="KW-0460">Magnesium</keyword>
<dbReference type="NCBIfam" id="TIGR00231">
    <property type="entry name" value="small_GTP"/>
    <property type="match status" value="1"/>
</dbReference>
<feature type="binding site" evidence="10">
    <location>
        <position position="249"/>
    </location>
    <ligand>
        <name>K(+)</name>
        <dbReference type="ChEBI" id="CHEBI:29103"/>
    </ligand>
</feature>
<dbReference type="GO" id="GO:0005829">
    <property type="term" value="C:cytosol"/>
    <property type="evidence" value="ECO:0007669"/>
    <property type="project" value="TreeGrafter"/>
</dbReference>
<dbReference type="Pfam" id="PF12631">
    <property type="entry name" value="MnmE_helical"/>
    <property type="match status" value="1"/>
</dbReference>
<dbReference type="Gene3D" id="3.30.1360.120">
    <property type="entry name" value="Probable tRNA modification gtpase trme, domain 1"/>
    <property type="match status" value="1"/>
</dbReference>
<dbReference type="CDD" id="cd04164">
    <property type="entry name" value="trmE"/>
    <property type="match status" value="1"/>
</dbReference>
<reference evidence="13" key="1">
    <citation type="submission" date="2020-10" db="EMBL/GenBank/DDBJ databases">
        <authorList>
            <person name="Gilroy R."/>
        </authorList>
    </citation>
    <scope>NUCLEOTIDE SEQUENCE</scope>
    <source>
        <strain evidence="13">ChiHcec3-11533</strain>
    </source>
</reference>
<dbReference type="PANTHER" id="PTHR42714">
    <property type="entry name" value="TRNA MODIFICATION GTPASE GTPBP3"/>
    <property type="match status" value="1"/>
</dbReference>
<dbReference type="InterPro" id="IPR005225">
    <property type="entry name" value="Small_GTP-bd"/>
</dbReference>
<protein>
    <recommendedName>
        <fullName evidence="10">tRNA modification GTPase MnmE</fullName>
        <ecNumber evidence="10">3.6.-.-</ecNumber>
    </recommendedName>
</protein>
<reference evidence="13" key="2">
    <citation type="journal article" date="2021" name="PeerJ">
        <title>Extensive microbial diversity within the chicken gut microbiome revealed by metagenomics and culture.</title>
        <authorList>
            <person name="Gilroy R."/>
            <person name="Ravi A."/>
            <person name="Getino M."/>
            <person name="Pursley I."/>
            <person name="Horton D.L."/>
            <person name="Alikhan N.F."/>
            <person name="Baker D."/>
            <person name="Gharbi K."/>
            <person name="Hall N."/>
            <person name="Watson M."/>
            <person name="Adriaenssens E.M."/>
            <person name="Foster-Nyarko E."/>
            <person name="Jarju S."/>
            <person name="Secka A."/>
            <person name="Antonio M."/>
            <person name="Oren A."/>
            <person name="Chaudhuri R.R."/>
            <person name="La Ragione R."/>
            <person name="Hildebrand F."/>
            <person name="Pallen M.J."/>
        </authorList>
    </citation>
    <scope>NUCLEOTIDE SEQUENCE</scope>
    <source>
        <strain evidence="13">ChiHcec3-11533</strain>
    </source>
</reference>
<dbReference type="Gene3D" id="1.20.120.430">
    <property type="entry name" value="tRNA modification GTPase MnmE domain 2"/>
    <property type="match status" value="1"/>
</dbReference>
<dbReference type="FunFam" id="3.40.50.300:FF:001376">
    <property type="entry name" value="tRNA modification GTPase MnmE"/>
    <property type="match status" value="1"/>
</dbReference>
<dbReference type="GO" id="GO:0042802">
    <property type="term" value="F:identical protein binding"/>
    <property type="evidence" value="ECO:0007669"/>
    <property type="project" value="UniProtKB-ARBA"/>
</dbReference>
<dbReference type="AlphaFoldDB" id="A0A9D1LCM5"/>
<dbReference type="InterPro" id="IPR027417">
    <property type="entry name" value="P-loop_NTPase"/>
</dbReference>
<dbReference type="GO" id="GO:0005525">
    <property type="term" value="F:GTP binding"/>
    <property type="evidence" value="ECO:0007669"/>
    <property type="project" value="UniProtKB-UniRule"/>
</dbReference>
<keyword evidence="3 10" id="KW-0819">tRNA processing</keyword>
<evidence type="ECO:0000256" key="2">
    <source>
        <dbReference type="ARBA" id="ARBA00022490"/>
    </source>
</evidence>
<dbReference type="GO" id="GO:0002098">
    <property type="term" value="P:tRNA wobble uridine modification"/>
    <property type="evidence" value="ECO:0007669"/>
    <property type="project" value="TreeGrafter"/>
</dbReference>
<feature type="binding site" evidence="10">
    <location>
        <position position="232"/>
    </location>
    <ligand>
        <name>Mg(2+)</name>
        <dbReference type="ChEBI" id="CHEBI:18420"/>
    </ligand>
</feature>
<evidence type="ECO:0000256" key="5">
    <source>
        <dbReference type="ARBA" id="ARBA00022741"/>
    </source>
</evidence>
<feature type="binding site" evidence="10">
    <location>
        <begin position="247"/>
        <end position="253"/>
    </location>
    <ligand>
        <name>GTP</name>
        <dbReference type="ChEBI" id="CHEBI:37565"/>
    </ligand>
</feature>
<feature type="binding site" evidence="10">
    <location>
        <position position="252"/>
    </location>
    <ligand>
        <name>K(+)</name>
        <dbReference type="ChEBI" id="CHEBI:29103"/>
    </ligand>
</feature>
<evidence type="ECO:0000256" key="1">
    <source>
        <dbReference type="ARBA" id="ARBA00011043"/>
    </source>
</evidence>
<dbReference type="PROSITE" id="PS51709">
    <property type="entry name" value="G_TRME"/>
    <property type="match status" value="1"/>
</dbReference>
<dbReference type="SUPFAM" id="SSF52540">
    <property type="entry name" value="P-loop containing nucleoside triphosphate hydrolases"/>
    <property type="match status" value="1"/>
</dbReference>
<feature type="binding site" evidence="10">
    <location>
        <begin position="272"/>
        <end position="275"/>
    </location>
    <ligand>
        <name>GTP</name>
        <dbReference type="ChEBI" id="CHEBI:37565"/>
    </ligand>
</feature>
<comment type="similarity">
    <text evidence="1 10 11">Belongs to the TRAFAC class TrmE-Era-EngA-EngB-Septin-like GTPase superfamily. TrmE GTPase family.</text>
</comment>
<dbReference type="Gene3D" id="3.40.50.300">
    <property type="entry name" value="P-loop containing nucleotide triphosphate hydrolases"/>
    <property type="match status" value="1"/>
</dbReference>
<dbReference type="NCBIfam" id="TIGR00450">
    <property type="entry name" value="mnmE_trmE_thdF"/>
    <property type="match status" value="1"/>
</dbReference>
<comment type="caution">
    <text evidence="10">Lacks conserved residue(s) required for the propagation of feature annotation.</text>
</comment>
<comment type="caution">
    <text evidence="13">The sequence shown here is derived from an EMBL/GenBank/DDBJ whole genome shotgun (WGS) entry which is preliminary data.</text>
</comment>
<keyword evidence="4 10" id="KW-0479">Metal-binding</keyword>
<dbReference type="FunFam" id="3.30.1360.120:FF:000003">
    <property type="entry name" value="tRNA modification GTPase MnmE"/>
    <property type="match status" value="1"/>
</dbReference>
<dbReference type="Proteomes" id="UP000824072">
    <property type="component" value="Unassembled WGS sequence"/>
</dbReference>
<evidence type="ECO:0000259" key="12">
    <source>
        <dbReference type="PROSITE" id="PS51709"/>
    </source>
</evidence>
<accession>A0A9D1LCM5</accession>
<gene>
    <name evidence="10 13" type="primary">mnmE</name>
    <name evidence="10" type="synonym">trmE</name>
    <name evidence="13" type="ORF">IAB02_08635</name>
</gene>
<keyword evidence="9 10" id="KW-0342">GTP-binding</keyword>
<dbReference type="EC" id="3.6.-.-" evidence="10"/>
<dbReference type="GO" id="GO:0046872">
    <property type="term" value="F:metal ion binding"/>
    <property type="evidence" value="ECO:0007669"/>
    <property type="project" value="UniProtKB-KW"/>
</dbReference>
<keyword evidence="6 10" id="KW-0378">Hydrolase</keyword>
<dbReference type="InterPro" id="IPR018948">
    <property type="entry name" value="GTP-bd_TrmE_N"/>
</dbReference>
<keyword evidence="8 10" id="KW-0630">Potassium</keyword>
<dbReference type="Pfam" id="PF10396">
    <property type="entry name" value="TrmE_N"/>
    <property type="match status" value="1"/>
</dbReference>